<feature type="compositionally biased region" description="Low complexity" evidence="1">
    <location>
        <begin position="70"/>
        <end position="86"/>
    </location>
</feature>
<dbReference type="EMBL" id="JBEDUW010000003">
    <property type="protein sequence ID" value="KAK9939105.1"/>
    <property type="molecule type" value="Genomic_DNA"/>
</dbReference>
<accession>A0AAW1XT65</accession>
<sequence length="263" mass="27795">MVRERKDFYQLKKAVGEDPTPTPDVVPVADVPVADEPVVDAAGKRKKKKAKRAHSAAETEVDVGEDSGVPDAGDAQAESAAAAQPRTAREELHQYIIIPLNFSVHKSLACLCRQLTSNPCWQQPSTAASLSRISANPSDAVVIRKAQPSRPHNQGISAPRLLAANPFSASPSISHHRALHAAVAQEPVPNPCCCPDLPPFSLPVATITCTVVCHTVLPLDPSPSCSASCSSLPSQAVPLHESKTAGKACLAQPNLPCNLRRSL</sequence>
<gene>
    <name evidence="2" type="ORF">M0R45_015814</name>
</gene>
<feature type="region of interest" description="Disordered" evidence="1">
    <location>
        <begin position="1"/>
        <end position="86"/>
    </location>
</feature>
<feature type="compositionally biased region" description="Basic and acidic residues" evidence="1">
    <location>
        <begin position="1"/>
        <end position="16"/>
    </location>
</feature>
<organism evidence="2 3">
    <name type="scientific">Rubus argutus</name>
    <name type="common">Southern blackberry</name>
    <dbReference type="NCBI Taxonomy" id="59490"/>
    <lineage>
        <taxon>Eukaryota</taxon>
        <taxon>Viridiplantae</taxon>
        <taxon>Streptophyta</taxon>
        <taxon>Embryophyta</taxon>
        <taxon>Tracheophyta</taxon>
        <taxon>Spermatophyta</taxon>
        <taxon>Magnoliopsida</taxon>
        <taxon>eudicotyledons</taxon>
        <taxon>Gunneridae</taxon>
        <taxon>Pentapetalae</taxon>
        <taxon>rosids</taxon>
        <taxon>fabids</taxon>
        <taxon>Rosales</taxon>
        <taxon>Rosaceae</taxon>
        <taxon>Rosoideae</taxon>
        <taxon>Rosoideae incertae sedis</taxon>
        <taxon>Rubus</taxon>
    </lineage>
</organism>
<evidence type="ECO:0000313" key="3">
    <source>
        <dbReference type="Proteomes" id="UP001457282"/>
    </source>
</evidence>
<name>A0AAW1XT65_RUBAR</name>
<comment type="caution">
    <text evidence="2">The sequence shown here is derived from an EMBL/GenBank/DDBJ whole genome shotgun (WGS) entry which is preliminary data.</text>
</comment>
<dbReference type="AlphaFoldDB" id="A0AAW1XT65"/>
<feature type="compositionally biased region" description="Low complexity" evidence="1">
    <location>
        <begin position="17"/>
        <end position="41"/>
    </location>
</feature>
<evidence type="ECO:0000256" key="1">
    <source>
        <dbReference type="SAM" id="MobiDB-lite"/>
    </source>
</evidence>
<protein>
    <submittedName>
        <fullName evidence="2">Uncharacterized protein</fullName>
    </submittedName>
</protein>
<evidence type="ECO:0000313" key="2">
    <source>
        <dbReference type="EMBL" id="KAK9939105.1"/>
    </source>
</evidence>
<reference evidence="2 3" key="1">
    <citation type="journal article" date="2023" name="G3 (Bethesda)">
        <title>A chromosome-length genome assembly and annotation of blackberry (Rubus argutus, cv. 'Hillquist').</title>
        <authorList>
            <person name="Bruna T."/>
            <person name="Aryal R."/>
            <person name="Dudchenko O."/>
            <person name="Sargent D.J."/>
            <person name="Mead D."/>
            <person name="Buti M."/>
            <person name="Cavallini A."/>
            <person name="Hytonen T."/>
            <person name="Andres J."/>
            <person name="Pham M."/>
            <person name="Weisz D."/>
            <person name="Mascagni F."/>
            <person name="Usai G."/>
            <person name="Natali L."/>
            <person name="Bassil N."/>
            <person name="Fernandez G.E."/>
            <person name="Lomsadze A."/>
            <person name="Armour M."/>
            <person name="Olukolu B."/>
            <person name="Poorten T."/>
            <person name="Britton C."/>
            <person name="Davik J."/>
            <person name="Ashrafi H."/>
            <person name="Aiden E.L."/>
            <person name="Borodovsky M."/>
            <person name="Worthington M."/>
        </authorList>
    </citation>
    <scope>NUCLEOTIDE SEQUENCE [LARGE SCALE GENOMIC DNA]</scope>
    <source>
        <strain evidence="2">PI 553951</strain>
    </source>
</reference>
<dbReference type="Proteomes" id="UP001457282">
    <property type="component" value="Unassembled WGS sequence"/>
</dbReference>
<keyword evidence="3" id="KW-1185">Reference proteome</keyword>
<proteinExistence type="predicted"/>
<feature type="compositionally biased region" description="Basic residues" evidence="1">
    <location>
        <begin position="44"/>
        <end position="54"/>
    </location>
</feature>